<keyword evidence="4" id="KW-0472">Membrane</keyword>
<dbReference type="PANTHER" id="PTHR43630:SF1">
    <property type="entry name" value="POLY-BETA-1,6-N-ACETYL-D-GLUCOSAMINE SYNTHASE"/>
    <property type="match status" value="1"/>
</dbReference>
<dbReference type="RefSeq" id="WP_263050635.1">
    <property type="nucleotide sequence ID" value="NZ_CP106735.1"/>
</dbReference>
<reference evidence="6" key="1">
    <citation type="submission" date="2022-10" db="EMBL/GenBank/DDBJ databases">
        <title>Comparative genomics and taxonomic characterization of three novel marine species of genus Reichenbachiella exhibiting antioxidant and polysaccharide degradation activities.</title>
        <authorList>
            <person name="Muhammad N."/>
            <person name="Lee Y.-J."/>
            <person name="Ko J."/>
            <person name="Kim S.-G."/>
        </authorList>
    </citation>
    <scope>NUCLEOTIDE SEQUENCE</scope>
    <source>
        <strain evidence="6">Wsw4-B4</strain>
    </source>
</reference>
<feature type="domain" description="Glycosyltransferase 2-like" evidence="5">
    <location>
        <begin position="9"/>
        <end position="173"/>
    </location>
</feature>
<sequence>MATQSPFVSILIALRNEQNNVPALCQSLKSLTYPVGQFEILFGNDDSEDDTLEELKKHKPDQAKIFSYSNDDTGAYGKQRVLSALATQAKGTYVLFTDADMIFDPEWVQAMLIRADSKQALTVGLTKVDGEGWFAQMQNMDWLINECVLVFFSKLGVGLTAWGNNMLIAKSTYESIGGHSQLDPTIVEDVALLQRLKANGGQLVINTCPKAVASTKPELTWVALFHQRKRWMQGLSHASIWIWLAGFVKLLIWPSLLFLLLQSQVAWGLVALLLGSKYLVFNRITQLTKCHFSITHLLIFEIYELVFYFLTFAFYLFPTQIVWKGRKYQ</sequence>
<dbReference type="InterPro" id="IPR029044">
    <property type="entry name" value="Nucleotide-diphossugar_trans"/>
</dbReference>
<dbReference type="EMBL" id="CP106735">
    <property type="protein sequence ID" value="UXX78891.1"/>
    <property type="molecule type" value="Genomic_DNA"/>
</dbReference>
<dbReference type="InterPro" id="IPR001173">
    <property type="entry name" value="Glyco_trans_2-like"/>
</dbReference>
<keyword evidence="7" id="KW-1185">Reference proteome</keyword>
<dbReference type="GO" id="GO:0016757">
    <property type="term" value="F:glycosyltransferase activity"/>
    <property type="evidence" value="ECO:0007669"/>
    <property type="project" value="UniProtKB-KW"/>
</dbReference>
<keyword evidence="4" id="KW-1133">Transmembrane helix</keyword>
<dbReference type="SUPFAM" id="SSF53448">
    <property type="entry name" value="Nucleotide-diphospho-sugar transferases"/>
    <property type="match status" value="1"/>
</dbReference>
<dbReference type="PANTHER" id="PTHR43630">
    <property type="entry name" value="POLY-BETA-1,6-N-ACETYL-D-GLUCOSAMINE SYNTHASE"/>
    <property type="match status" value="1"/>
</dbReference>
<evidence type="ECO:0000256" key="4">
    <source>
        <dbReference type="SAM" id="Phobius"/>
    </source>
</evidence>
<dbReference type="Pfam" id="PF00535">
    <property type="entry name" value="Glycos_transf_2"/>
    <property type="match status" value="1"/>
</dbReference>
<dbReference type="Gene3D" id="3.90.550.10">
    <property type="entry name" value="Spore Coat Polysaccharide Biosynthesis Protein SpsA, Chain A"/>
    <property type="match status" value="1"/>
</dbReference>
<name>A0ABY6CYA1_9BACT</name>
<keyword evidence="2 6" id="KW-0328">Glycosyltransferase</keyword>
<evidence type="ECO:0000313" key="6">
    <source>
        <dbReference type="EMBL" id="UXX78891.1"/>
    </source>
</evidence>
<evidence type="ECO:0000256" key="1">
    <source>
        <dbReference type="ARBA" id="ARBA00006739"/>
    </source>
</evidence>
<feature type="transmembrane region" description="Helical" evidence="4">
    <location>
        <begin position="238"/>
        <end position="259"/>
    </location>
</feature>
<feature type="transmembrane region" description="Helical" evidence="4">
    <location>
        <begin position="265"/>
        <end position="285"/>
    </location>
</feature>
<evidence type="ECO:0000259" key="5">
    <source>
        <dbReference type="Pfam" id="PF00535"/>
    </source>
</evidence>
<accession>A0ABY6CYA1</accession>
<feature type="transmembrane region" description="Helical" evidence="4">
    <location>
        <begin position="297"/>
        <end position="317"/>
    </location>
</feature>
<keyword evidence="4" id="KW-0812">Transmembrane</keyword>
<dbReference type="EC" id="2.4.-.-" evidence="6"/>
<keyword evidence="3 6" id="KW-0808">Transferase</keyword>
<protein>
    <submittedName>
        <fullName evidence="6">Glycosyltransferase</fullName>
        <ecNumber evidence="6">2.4.-.-</ecNumber>
    </submittedName>
</protein>
<gene>
    <name evidence="6" type="ORF">N7E81_16165</name>
</gene>
<evidence type="ECO:0000256" key="2">
    <source>
        <dbReference type="ARBA" id="ARBA00022676"/>
    </source>
</evidence>
<proteinExistence type="inferred from homology"/>
<comment type="similarity">
    <text evidence="1">Belongs to the glycosyltransferase 2 family.</text>
</comment>
<organism evidence="6 7">
    <name type="scientific">Reichenbachiella carrageenanivorans</name>
    <dbReference type="NCBI Taxonomy" id="2979869"/>
    <lineage>
        <taxon>Bacteria</taxon>
        <taxon>Pseudomonadati</taxon>
        <taxon>Bacteroidota</taxon>
        <taxon>Cytophagia</taxon>
        <taxon>Cytophagales</taxon>
        <taxon>Reichenbachiellaceae</taxon>
        <taxon>Reichenbachiella</taxon>
    </lineage>
</organism>
<evidence type="ECO:0000256" key="3">
    <source>
        <dbReference type="ARBA" id="ARBA00022679"/>
    </source>
</evidence>
<dbReference type="Proteomes" id="UP001062165">
    <property type="component" value="Chromosome"/>
</dbReference>
<evidence type="ECO:0000313" key="7">
    <source>
        <dbReference type="Proteomes" id="UP001062165"/>
    </source>
</evidence>